<evidence type="ECO:0000256" key="2">
    <source>
        <dbReference type="ARBA" id="ARBA00022448"/>
    </source>
</evidence>
<name>A0A7L9QCB7_9ZZZZ</name>
<dbReference type="SUPFAM" id="SSF52540">
    <property type="entry name" value="P-loop containing nucleoside triphosphate hydrolases"/>
    <property type="match status" value="1"/>
</dbReference>
<organism evidence="6">
    <name type="scientific">uncultured organism</name>
    <dbReference type="NCBI Taxonomy" id="155900"/>
    <lineage>
        <taxon>unclassified sequences</taxon>
        <taxon>environmental samples</taxon>
    </lineage>
</organism>
<sequence length="390" mass="43070">MNVNAIELRGVTLVRRTQEELHYDFKRWLFDFVRNRTKPVMRRRVLHDVDFAVERGKKVGIIGPNGSGKSTLLKVICGILTPTRGSVNVIGRVSPLIELGAGFDPYLSVSDNVIYYGILLGHSRATMLARLTNILEFAGLSDRQHEPVMALSSGMAARLGFAVATELRPDILILDEVLSVGDQAFREKCRARIESLWDTSMTVLVVSHDLSYIADNCDLAVRLDDGHLVDAGAPDRVVKSYLDELRDYHRGDRPLTNYNVFTNFSRANVGQIRSCIASFDTIERDGDRLDLLGWASFETEAGLANEAYLLVGDRHLTRIPYGQARPDVAVALGNARYLKSGFAACLDLPGLAPGEYSLRIVMRRGGEYAMSNAFGPLVVEARAHGFASLA</sequence>
<feature type="domain" description="ABC transporter" evidence="5">
    <location>
        <begin position="27"/>
        <end position="250"/>
    </location>
</feature>
<dbReference type="InterPro" id="IPR003593">
    <property type="entry name" value="AAA+_ATPase"/>
</dbReference>
<dbReference type="Pfam" id="PF00005">
    <property type="entry name" value="ABC_tran"/>
    <property type="match status" value="1"/>
</dbReference>
<dbReference type="PROSITE" id="PS50893">
    <property type="entry name" value="ABC_TRANSPORTER_2"/>
    <property type="match status" value="1"/>
</dbReference>
<dbReference type="GO" id="GO:0016887">
    <property type="term" value="F:ATP hydrolysis activity"/>
    <property type="evidence" value="ECO:0007669"/>
    <property type="project" value="InterPro"/>
</dbReference>
<dbReference type="InterPro" id="IPR015860">
    <property type="entry name" value="ABC_transpr_TagH-like"/>
</dbReference>
<dbReference type="CDD" id="cd03220">
    <property type="entry name" value="ABC_KpsT_Wzt"/>
    <property type="match status" value="1"/>
</dbReference>
<keyword evidence="4 6" id="KW-0067">ATP-binding</keyword>
<evidence type="ECO:0000256" key="4">
    <source>
        <dbReference type="ARBA" id="ARBA00022840"/>
    </source>
</evidence>
<dbReference type="SMART" id="SM00382">
    <property type="entry name" value="AAA"/>
    <property type="match status" value="1"/>
</dbReference>
<accession>A0A7L9QCB7</accession>
<dbReference type="Gene3D" id="3.40.50.300">
    <property type="entry name" value="P-loop containing nucleotide triphosphate hydrolases"/>
    <property type="match status" value="1"/>
</dbReference>
<evidence type="ECO:0000256" key="1">
    <source>
        <dbReference type="ARBA" id="ARBA00005417"/>
    </source>
</evidence>
<dbReference type="InterPro" id="IPR017871">
    <property type="entry name" value="ABC_transporter-like_CS"/>
</dbReference>
<dbReference type="InterPro" id="IPR003439">
    <property type="entry name" value="ABC_transporter-like_ATP-bd"/>
</dbReference>
<evidence type="ECO:0000256" key="3">
    <source>
        <dbReference type="ARBA" id="ARBA00022741"/>
    </source>
</evidence>
<keyword evidence="3" id="KW-0547">Nucleotide-binding</keyword>
<dbReference type="GO" id="GO:0016020">
    <property type="term" value="C:membrane"/>
    <property type="evidence" value="ECO:0007669"/>
    <property type="project" value="InterPro"/>
</dbReference>
<keyword evidence="2" id="KW-0813">Transport</keyword>
<proteinExistence type="inferred from homology"/>
<comment type="similarity">
    <text evidence="1">Belongs to the ABC transporter superfamily.</text>
</comment>
<dbReference type="InterPro" id="IPR027417">
    <property type="entry name" value="P-loop_NTPase"/>
</dbReference>
<dbReference type="PROSITE" id="PS00211">
    <property type="entry name" value="ABC_TRANSPORTER_1"/>
    <property type="match status" value="1"/>
</dbReference>
<dbReference type="EMBL" id="MW000469">
    <property type="protein sequence ID" value="QOL00438.1"/>
    <property type="molecule type" value="Genomic_DNA"/>
</dbReference>
<gene>
    <name evidence="6" type="primary">tagH_1</name>
</gene>
<dbReference type="GO" id="GO:0005524">
    <property type="term" value="F:ATP binding"/>
    <property type="evidence" value="ECO:0007669"/>
    <property type="project" value="UniProtKB-KW"/>
</dbReference>
<dbReference type="AlphaFoldDB" id="A0A7L9QCB7"/>
<evidence type="ECO:0000313" key="6">
    <source>
        <dbReference type="EMBL" id="QOL00438.1"/>
    </source>
</evidence>
<protein>
    <submittedName>
        <fullName evidence="6">Teichoic acids export ATP-binding protein TagH</fullName>
    </submittedName>
</protein>
<dbReference type="GO" id="GO:0140359">
    <property type="term" value="F:ABC-type transporter activity"/>
    <property type="evidence" value="ECO:0007669"/>
    <property type="project" value="InterPro"/>
</dbReference>
<dbReference type="InterPro" id="IPR050683">
    <property type="entry name" value="Bact_Polysacc_Export_ATP-bd"/>
</dbReference>
<evidence type="ECO:0000259" key="5">
    <source>
        <dbReference type="PROSITE" id="PS50893"/>
    </source>
</evidence>
<reference evidence="6" key="1">
    <citation type="submission" date="2020-09" db="EMBL/GenBank/DDBJ databases">
        <title>A new high-throughput screening method to detect antimicrobial volatiles from metagenomic clone libraries.</title>
        <authorList>
            <person name="Stocker F."/>
            <person name="Obermeier M."/>
            <person name="Resch K."/>
            <person name="Berg G."/>
            <person name="Mueller Bogota C.A."/>
        </authorList>
    </citation>
    <scope>NUCLEOTIDE SEQUENCE</scope>
</reference>
<dbReference type="PANTHER" id="PTHR46743">
    <property type="entry name" value="TEICHOIC ACIDS EXPORT ATP-BINDING PROTEIN TAGH"/>
    <property type="match status" value="1"/>
</dbReference>
<dbReference type="PANTHER" id="PTHR46743:SF2">
    <property type="entry name" value="TEICHOIC ACIDS EXPORT ATP-BINDING PROTEIN TAGH"/>
    <property type="match status" value="1"/>
</dbReference>